<evidence type="ECO:0000313" key="4">
    <source>
        <dbReference type="Proteomes" id="UP000051547"/>
    </source>
</evidence>
<feature type="domain" description="GST C-terminal" evidence="2">
    <location>
        <begin position="86"/>
        <end position="203"/>
    </location>
</feature>
<accession>A0A0R2SVX2</accession>
<dbReference type="Gene3D" id="1.20.1050.10">
    <property type="match status" value="1"/>
</dbReference>
<gene>
    <name evidence="3" type="ORF">ABR72_06870</name>
</gene>
<dbReference type="InterPro" id="IPR040079">
    <property type="entry name" value="Glutathione_S-Trfase"/>
</dbReference>
<dbReference type="SUPFAM" id="SSF47616">
    <property type="entry name" value="GST C-terminal domain-like"/>
    <property type="match status" value="1"/>
</dbReference>
<dbReference type="Gene3D" id="3.40.30.10">
    <property type="entry name" value="Glutaredoxin"/>
    <property type="match status" value="1"/>
</dbReference>
<proteinExistence type="predicted"/>
<reference evidence="3 4" key="1">
    <citation type="submission" date="2015-10" db="EMBL/GenBank/DDBJ databases">
        <title>Metagenome-Assembled Genomes uncover a global brackish microbiome.</title>
        <authorList>
            <person name="Hugerth L.W."/>
            <person name="Larsson J."/>
            <person name="Alneberg J."/>
            <person name="Lindh M.V."/>
            <person name="Legrand C."/>
            <person name="Pinhassi J."/>
            <person name="Andersson A.F."/>
        </authorList>
    </citation>
    <scope>NUCLEOTIDE SEQUENCE [LARGE SCALE GENOMIC DNA]</scope>
    <source>
        <strain evidence="3">BACL4 MAG-120920-bin41</strain>
    </source>
</reference>
<evidence type="ECO:0000259" key="2">
    <source>
        <dbReference type="PROSITE" id="PS50405"/>
    </source>
</evidence>
<dbReference type="PROSITE" id="PS50405">
    <property type="entry name" value="GST_CTER"/>
    <property type="match status" value="1"/>
</dbReference>
<sequence length="203" mass="23304">MTIKLYHCKRSRSLRPLWTLEEMGLDYELITMEFPPRLTYQGYLAINNLGTVPTLVEGDVTLTESTAMALYLAEKHGPTNLTLGPSDADYGLFLNWLHRSDATLTFPLTLVLRYTQHEPEERKNPQVVEDYTKWFFSRLRSVETALDDREYLCADRFTLADISIGFSIVFAESLGLAGSFKTNTARYLAMLKKRPAFQRAYNL</sequence>
<dbReference type="InterPro" id="IPR036282">
    <property type="entry name" value="Glutathione-S-Trfase_C_sf"/>
</dbReference>
<dbReference type="PANTHER" id="PTHR44051:SF21">
    <property type="entry name" value="GLUTATHIONE S-TRANSFERASE FAMILY PROTEIN"/>
    <property type="match status" value="1"/>
</dbReference>
<feature type="domain" description="GST N-terminal" evidence="1">
    <location>
        <begin position="1"/>
        <end position="80"/>
    </location>
</feature>
<dbReference type="InterPro" id="IPR036249">
    <property type="entry name" value="Thioredoxin-like_sf"/>
</dbReference>
<dbReference type="InterPro" id="IPR004045">
    <property type="entry name" value="Glutathione_S-Trfase_N"/>
</dbReference>
<dbReference type="CDD" id="cd03046">
    <property type="entry name" value="GST_N_GTT1_like"/>
    <property type="match status" value="1"/>
</dbReference>
<dbReference type="GO" id="GO:0016740">
    <property type="term" value="F:transferase activity"/>
    <property type="evidence" value="ECO:0007669"/>
    <property type="project" value="UniProtKB-KW"/>
</dbReference>
<evidence type="ECO:0000259" key="1">
    <source>
        <dbReference type="PROSITE" id="PS50404"/>
    </source>
</evidence>
<dbReference type="SFLD" id="SFLDG01150">
    <property type="entry name" value="Main.1:_Beta-like"/>
    <property type="match status" value="1"/>
</dbReference>
<dbReference type="PANTHER" id="PTHR44051">
    <property type="entry name" value="GLUTATHIONE S-TRANSFERASE-RELATED"/>
    <property type="match status" value="1"/>
</dbReference>
<dbReference type="Pfam" id="PF02798">
    <property type="entry name" value="GST_N"/>
    <property type="match status" value="1"/>
</dbReference>
<keyword evidence="3" id="KW-0808">Transferase</keyword>
<dbReference type="EMBL" id="LIBE01000400">
    <property type="protein sequence ID" value="KRO79173.1"/>
    <property type="molecule type" value="Genomic_DNA"/>
</dbReference>
<dbReference type="Proteomes" id="UP000051547">
    <property type="component" value="Unassembled WGS sequence"/>
</dbReference>
<dbReference type="PROSITE" id="PS50404">
    <property type="entry name" value="GST_NTER"/>
    <property type="match status" value="1"/>
</dbReference>
<dbReference type="AlphaFoldDB" id="A0A0R2SVX2"/>
<protein>
    <submittedName>
        <fullName evidence="3">Glutathione S-transferase</fullName>
    </submittedName>
</protein>
<dbReference type="SFLD" id="SFLDG00358">
    <property type="entry name" value="Main_(cytGST)"/>
    <property type="match status" value="1"/>
</dbReference>
<comment type="caution">
    <text evidence="3">The sequence shown here is derived from an EMBL/GenBank/DDBJ whole genome shotgun (WGS) entry which is preliminary data.</text>
</comment>
<organism evidence="3 4">
    <name type="scientific">OM182 bacterium BACL3 MAG-120920-bin41</name>
    <dbReference type="NCBI Taxonomy" id="1655580"/>
    <lineage>
        <taxon>Bacteria</taxon>
        <taxon>Pseudomonadati</taxon>
        <taxon>Pseudomonadota</taxon>
        <taxon>Gammaproteobacteria</taxon>
        <taxon>OMG group</taxon>
        <taxon>OM182 clade</taxon>
    </lineage>
</organism>
<name>A0A0R2SVX2_9GAMM</name>
<dbReference type="SUPFAM" id="SSF52833">
    <property type="entry name" value="Thioredoxin-like"/>
    <property type="match status" value="1"/>
</dbReference>
<evidence type="ECO:0000313" key="3">
    <source>
        <dbReference type="EMBL" id="KRO79173.1"/>
    </source>
</evidence>
<dbReference type="InterPro" id="IPR010987">
    <property type="entry name" value="Glutathione-S-Trfase_C-like"/>
</dbReference>
<dbReference type="SFLD" id="SFLDS00019">
    <property type="entry name" value="Glutathione_Transferase_(cytos"/>
    <property type="match status" value="1"/>
</dbReference>